<dbReference type="InterPro" id="IPR051908">
    <property type="entry name" value="Ribosomal_N-acetyltransferase"/>
</dbReference>
<dbReference type="AlphaFoldDB" id="A0A8H1QS94"/>
<sequence length="367" mass="38328">METAARDANSGSPTDGWADDVDAAVAAVTTALRAVVAEDWSVPAHGLEWSCRETAVHLADDFVGYATQLTGRAAEGYAPFEIVAVPGTDPRGLARIVHATGGLLSAAVRTTPPQVRGWHPYGAAGPDGFAAMGIVEALVHTHDITAAFPGTPWKPPARLCERVLDRLFPHVPRPEGADPWQRLLYATGRTADGSEPPLTVWRWYAAPLRTERLLLCELSPPLAADLSEGGSGGFSWAGNGPEEGTRTAAGMVARAAEEGSHRPGWGTYVIVRAEDGRAVGGIGFHAPPDAHGMVETGYDVVTAARGQGCATEALTALAGWALADPSVRLVRARAAHTNAASHAVLTKAGFRAAGCDEETVLYEKPGG</sequence>
<name>A0A8H1QS94_9ACTN</name>
<dbReference type="InterPro" id="IPR016181">
    <property type="entry name" value="Acyl_CoA_acyltransferase"/>
</dbReference>
<evidence type="ECO:0000259" key="1">
    <source>
        <dbReference type="PROSITE" id="PS51186"/>
    </source>
</evidence>
<dbReference type="SUPFAM" id="SSF55729">
    <property type="entry name" value="Acyl-CoA N-acyltransferases (Nat)"/>
    <property type="match status" value="1"/>
</dbReference>
<dbReference type="Pfam" id="PF11716">
    <property type="entry name" value="MDMPI_N"/>
    <property type="match status" value="1"/>
</dbReference>
<dbReference type="GO" id="GO:1990189">
    <property type="term" value="F:protein N-terminal-serine acetyltransferase activity"/>
    <property type="evidence" value="ECO:0007669"/>
    <property type="project" value="TreeGrafter"/>
</dbReference>
<dbReference type="GO" id="GO:0005737">
    <property type="term" value="C:cytoplasm"/>
    <property type="evidence" value="ECO:0007669"/>
    <property type="project" value="TreeGrafter"/>
</dbReference>
<evidence type="ECO:0000313" key="2">
    <source>
        <dbReference type="EMBL" id="TGG85450.1"/>
    </source>
</evidence>
<dbReference type="InterPro" id="IPR000182">
    <property type="entry name" value="GNAT_dom"/>
</dbReference>
<dbReference type="PANTHER" id="PTHR43441:SF6">
    <property type="entry name" value="N-ACETYLTRANSFERASE DOMAIN-CONTAINING PROTEIN"/>
    <property type="match status" value="1"/>
</dbReference>
<gene>
    <name evidence="2" type="ORF">D8771_09695</name>
</gene>
<dbReference type="GeneID" id="75180455"/>
<dbReference type="PROSITE" id="PS51186">
    <property type="entry name" value="GNAT"/>
    <property type="match status" value="1"/>
</dbReference>
<dbReference type="EMBL" id="RCIY01000044">
    <property type="protein sequence ID" value="TGG85450.1"/>
    <property type="molecule type" value="Genomic_DNA"/>
</dbReference>
<reference evidence="2 3" key="1">
    <citation type="submission" date="2018-10" db="EMBL/GenBank/DDBJ databases">
        <title>Isolation of pseudouridimycin from Streptomyces albus DSM 40763.</title>
        <authorList>
            <person name="Rosenqvist P."/>
            <person name="Metsae-Ketelae M."/>
            <person name="Virta P."/>
        </authorList>
    </citation>
    <scope>NUCLEOTIDE SEQUENCE [LARGE SCALE GENOMIC DNA]</scope>
    <source>
        <strain evidence="2 3">DSM 40763</strain>
    </source>
</reference>
<dbReference type="SUPFAM" id="SSF109854">
    <property type="entry name" value="DinB/YfiT-like putative metalloenzymes"/>
    <property type="match status" value="1"/>
</dbReference>
<organism evidence="2 3">
    <name type="scientific">Streptomyces albus</name>
    <dbReference type="NCBI Taxonomy" id="1888"/>
    <lineage>
        <taxon>Bacteria</taxon>
        <taxon>Bacillati</taxon>
        <taxon>Actinomycetota</taxon>
        <taxon>Actinomycetes</taxon>
        <taxon>Kitasatosporales</taxon>
        <taxon>Streptomycetaceae</taxon>
        <taxon>Streptomyces</taxon>
    </lineage>
</organism>
<dbReference type="RefSeq" id="WP_135566868.1">
    <property type="nucleotide sequence ID" value="NZ_CP103060.1"/>
</dbReference>
<dbReference type="PANTHER" id="PTHR43441">
    <property type="entry name" value="RIBOSOMAL-PROTEIN-SERINE ACETYLTRANSFERASE"/>
    <property type="match status" value="1"/>
</dbReference>
<dbReference type="Gene3D" id="3.40.630.30">
    <property type="match status" value="1"/>
</dbReference>
<feature type="domain" description="N-acetyltransferase" evidence="1">
    <location>
        <begin position="213"/>
        <end position="367"/>
    </location>
</feature>
<dbReference type="InterPro" id="IPR024344">
    <property type="entry name" value="MDMPI_metal-binding"/>
</dbReference>
<dbReference type="GO" id="GO:0046872">
    <property type="term" value="F:metal ion binding"/>
    <property type="evidence" value="ECO:0007669"/>
    <property type="project" value="InterPro"/>
</dbReference>
<protein>
    <submittedName>
        <fullName evidence="2">GNAT family N-acetyltransferase</fullName>
    </submittedName>
</protein>
<dbReference type="GO" id="GO:0008999">
    <property type="term" value="F:protein-N-terminal-alanine acetyltransferase activity"/>
    <property type="evidence" value="ECO:0007669"/>
    <property type="project" value="TreeGrafter"/>
</dbReference>
<dbReference type="Gene3D" id="1.20.120.450">
    <property type="entry name" value="dinb family like domain"/>
    <property type="match status" value="1"/>
</dbReference>
<accession>A0A8H1QS94</accession>
<dbReference type="InterPro" id="IPR034660">
    <property type="entry name" value="DinB/YfiT-like"/>
</dbReference>
<keyword evidence="2" id="KW-0808">Transferase</keyword>
<dbReference type="Pfam" id="PF13302">
    <property type="entry name" value="Acetyltransf_3"/>
    <property type="match status" value="1"/>
</dbReference>
<proteinExistence type="predicted"/>
<comment type="caution">
    <text evidence="2">The sequence shown here is derived from an EMBL/GenBank/DDBJ whole genome shotgun (WGS) entry which is preliminary data.</text>
</comment>
<dbReference type="Proteomes" id="UP000298111">
    <property type="component" value="Unassembled WGS sequence"/>
</dbReference>
<evidence type="ECO:0000313" key="3">
    <source>
        <dbReference type="Proteomes" id="UP000298111"/>
    </source>
</evidence>